<feature type="region of interest" description="Disordered" evidence="1">
    <location>
        <begin position="277"/>
        <end position="309"/>
    </location>
</feature>
<proteinExistence type="predicted"/>
<feature type="compositionally biased region" description="Low complexity" evidence="1">
    <location>
        <begin position="99"/>
        <end position="131"/>
    </location>
</feature>
<dbReference type="AlphaFoldDB" id="A0A2C5WZ14"/>
<gene>
    <name evidence="2" type="ORF">CFIMG_008061RA00001</name>
</gene>
<feature type="region of interest" description="Disordered" evidence="1">
    <location>
        <begin position="99"/>
        <end position="179"/>
    </location>
</feature>
<dbReference type="OrthoDB" id="2534759at2759"/>
<feature type="region of interest" description="Disordered" evidence="1">
    <location>
        <begin position="40"/>
        <end position="59"/>
    </location>
</feature>
<feature type="compositionally biased region" description="Acidic residues" evidence="1">
    <location>
        <begin position="132"/>
        <end position="142"/>
    </location>
</feature>
<feature type="region of interest" description="Disordered" evidence="1">
    <location>
        <begin position="321"/>
        <end position="340"/>
    </location>
</feature>
<dbReference type="Proteomes" id="UP000222788">
    <property type="component" value="Unassembled WGS sequence"/>
</dbReference>
<reference evidence="2 3" key="1">
    <citation type="journal article" date="2013" name="Fungal Biol.">
        <title>Analysis of microsatellite markers in the genome of the plant pathogen Ceratocystis fimbriata.</title>
        <authorList>
            <person name="Simpson M.C."/>
            <person name="Wilken P.M."/>
            <person name="Coetzee M.P."/>
            <person name="Wingfield M.J."/>
            <person name="Wingfield B.D."/>
        </authorList>
    </citation>
    <scope>NUCLEOTIDE SEQUENCE [LARGE SCALE GENOMIC DNA]</scope>
    <source>
        <strain evidence="2 3">CBS 114723</strain>
    </source>
</reference>
<feature type="region of interest" description="Disordered" evidence="1">
    <location>
        <begin position="1"/>
        <end position="33"/>
    </location>
</feature>
<dbReference type="STRING" id="1035309.A0A2C5WZ14"/>
<feature type="compositionally biased region" description="Basic and acidic residues" evidence="1">
    <location>
        <begin position="277"/>
        <end position="288"/>
    </location>
</feature>
<comment type="caution">
    <text evidence="2">The sequence shown here is derived from an EMBL/GenBank/DDBJ whole genome shotgun (WGS) entry which is preliminary data.</text>
</comment>
<organism evidence="2 3">
    <name type="scientific">Ceratocystis fimbriata CBS 114723</name>
    <dbReference type="NCBI Taxonomy" id="1035309"/>
    <lineage>
        <taxon>Eukaryota</taxon>
        <taxon>Fungi</taxon>
        <taxon>Dikarya</taxon>
        <taxon>Ascomycota</taxon>
        <taxon>Pezizomycotina</taxon>
        <taxon>Sordariomycetes</taxon>
        <taxon>Hypocreomycetidae</taxon>
        <taxon>Microascales</taxon>
        <taxon>Ceratocystidaceae</taxon>
        <taxon>Ceratocystis</taxon>
    </lineage>
</organism>
<dbReference type="EMBL" id="APWK03000033">
    <property type="protein sequence ID" value="PHH54059.1"/>
    <property type="molecule type" value="Genomic_DNA"/>
</dbReference>
<keyword evidence="3" id="KW-1185">Reference proteome</keyword>
<reference evidence="2 3" key="2">
    <citation type="journal article" date="2013" name="IMA Fungus">
        <title>IMA Genome-F 1: Ceratocystis fimbriata: Draft nuclear genome sequence for the plant pathogen, Ceratocystis fimbriata.</title>
        <authorList>
            <person name="Wilken P.M."/>
            <person name="Steenkamp E.T."/>
            <person name="Wingfield M.J."/>
            <person name="de Beer Z.W."/>
            <person name="Wingfield B.D."/>
        </authorList>
    </citation>
    <scope>NUCLEOTIDE SEQUENCE [LARGE SCALE GENOMIC DNA]</scope>
    <source>
        <strain evidence="2 3">CBS 114723</strain>
    </source>
</reference>
<accession>A0A2C5WZ14</accession>
<protein>
    <submittedName>
        <fullName evidence="2">Uncharacterized protein</fullName>
    </submittedName>
</protein>
<dbReference type="PANTHER" id="PTHR38702:SF1">
    <property type="entry name" value="CALPONIN-HOMOLOGY (CH) DOMAIN-CONTAINING PROTEIN"/>
    <property type="match status" value="1"/>
</dbReference>
<dbReference type="PANTHER" id="PTHR38702">
    <property type="entry name" value="CALPONIN-HOMOLOGY (CH) DOMAIN-CONTAINING PROTEIN"/>
    <property type="match status" value="1"/>
</dbReference>
<sequence>MRSSQASPQPSPPPPLPIDLDRSLDLRPTTSASTSITANILNHHPNHNLEAKSPTSPALQSAAASLAISRSLSEDSIASAAEQSNLVAAAISMSRQSTDSFQSSRTSDSSFQSLSSSSSGASRLSTSSLDSSAEDSQNDPDGTEPFPTTTGGQEDIDPDATMNAGNGGRKTKRRGYMRPQGTNFAASARHRESVLSLGSIAHIQFYFARTGLLDGKGAQFARKNRNQRATIDMSGLVSPLRSPSLEAIDADGAKTRHLSLMFGGSDQPQVSYLDDSCFTRHDPGRRSDSDDEADTTQDTSTLYSEDPDEFDDEEYDEAAMLPPTTSTFRATEKHIAPPPTIKELKRDLRHALNAATTALEDVLAYKMGATPRKESVTSTSNAQAETQGWFEVQGMHILDVMTMAIRAAKVYYTAHEHPERLDSIKPEREVRTELLSVLECLRQMASREFKGGIRETELGALAGWIASVSAMLRGDEQLEAAEREERLSWKWLHGNWAGREVERELAFLASMHPEAAASLPEYTPLSDDLSSMVLPTPFLAAFQNGLLLVQLHNAAVRKSKRRFGAIAAYHRDTQKPYRAADNIRYWAKAAELRWEVPLRVDALAVVYNSEPQAWRHFHDAIFDWCQSVREEITAELADELDGLC</sequence>
<evidence type="ECO:0000313" key="3">
    <source>
        <dbReference type="Proteomes" id="UP000222788"/>
    </source>
</evidence>
<evidence type="ECO:0000256" key="1">
    <source>
        <dbReference type="SAM" id="MobiDB-lite"/>
    </source>
</evidence>
<evidence type="ECO:0000313" key="2">
    <source>
        <dbReference type="EMBL" id="PHH54059.1"/>
    </source>
</evidence>
<name>A0A2C5WZ14_9PEZI</name>